<organism evidence="1 2">
    <name type="scientific">Carnegiea gigantea</name>
    <dbReference type="NCBI Taxonomy" id="171969"/>
    <lineage>
        <taxon>Eukaryota</taxon>
        <taxon>Viridiplantae</taxon>
        <taxon>Streptophyta</taxon>
        <taxon>Embryophyta</taxon>
        <taxon>Tracheophyta</taxon>
        <taxon>Spermatophyta</taxon>
        <taxon>Magnoliopsida</taxon>
        <taxon>eudicotyledons</taxon>
        <taxon>Gunneridae</taxon>
        <taxon>Pentapetalae</taxon>
        <taxon>Caryophyllales</taxon>
        <taxon>Cactineae</taxon>
        <taxon>Cactaceae</taxon>
        <taxon>Cactoideae</taxon>
        <taxon>Echinocereeae</taxon>
        <taxon>Carnegiea</taxon>
    </lineage>
</organism>
<keyword evidence="2" id="KW-1185">Reference proteome</keyword>
<evidence type="ECO:0000313" key="1">
    <source>
        <dbReference type="EMBL" id="KAJ8430665.1"/>
    </source>
</evidence>
<proteinExistence type="predicted"/>
<accession>A0A9Q1Q731</accession>
<dbReference type="OrthoDB" id="1938170at2759"/>
<evidence type="ECO:0000313" key="2">
    <source>
        <dbReference type="Proteomes" id="UP001153076"/>
    </source>
</evidence>
<evidence type="ECO:0008006" key="3">
    <source>
        <dbReference type="Google" id="ProtNLM"/>
    </source>
</evidence>
<reference evidence="1" key="1">
    <citation type="submission" date="2022-04" db="EMBL/GenBank/DDBJ databases">
        <title>Carnegiea gigantea Genome sequencing and assembly v2.</title>
        <authorList>
            <person name="Copetti D."/>
            <person name="Sanderson M.J."/>
            <person name="Burquez A."/>
            <person name="Wojciechowski M.F."/>
        </authorList>
    </citation>
    <scope>NUCLEOTIDE SEQUENCE</scope>
    <source>
        <strain evidence="1">SGP5-SGP5p</strain>
        <tissue evidence="1">Aerial part</tissue>
    </source>
</reference>
<dbReference type="AlphaFoldDB" id="A0A9Q1Q731"/>
<comment type="caution">
    <text evidence="1">The sequence shown here is derived from an EMBL/GenBank/DDBJ whole genome shotgun (WGS) entry which is preliminary data.</text>
</comment>
<sequence>MKNVLKNTWKPSKVLVVRGLDCNLFVFQFLSQANKNFILSEHPWVFDALFWVKSYDVPKARHTKYFVKFLGSQVDTDVRRPPSRGVRIKMKDKTIWIPLKFVKHPNFCYEYGRIGHVPKNYEVCGAWLRASSLKTRRGNIKTELQKEKMLLLALRRERGNYTRKKLALENTPRPASKWMKNKSSIMGDPENIVIDNLGAITPSNKAFKHKLGGEA</sequence>
<dbReference type="Proteomes" id="UP001153076">
    <property type="component" value="Unassembled WGS sequence"/>
</dbReference>
<gene>
    <name evidence="1" type="ORF">Cgig2_033821</name>
</gene>
<protein>
    <recommendedName>
        <fullName evidence="3">DUF4283 domain-containing protein</fullName>
    </recommendedName>
</protein>
<dbReference type="EMBL" id="JAKOGI010000771">
    <property type="protein sequence ID" value="KAJ8430665.1"/>
    <property type="molecule type" value="Genomic_DNA"/>
</dbReference>
<name>A0A9Q1Q731_9CARY</name>